<protein>
    <submittedName>
        <fullName evidence="1">Uncharacterized protein</fullName>
    </submittedName>
</protein>
<dbReference type="EMBL" id="MU006245">
    <property type="protein sequence ID" value="KAF2819408.1"/>
    <property type="molecule type" value="Genomic_DNA"/>
</dbReference>
<evidence type="ECO:0000313" key="2">
    <source>
        <dbReference type="Proteomes" id="UP000799424"/>
    </source>
</evidence>
<evidence type="ECO:0000313" key="1">
    <source>
        <dbReference type="EMBL" id="KAF2819408.1"/>
    </source>
</evidence>
<sequence length="271" mass="30141">MARWVRFTDFFMDACGPDLPSSPLGDLSNSIHPLFAQTNFKKRELKDDGTRTQVPLTDAAYKAIAPALRFVSLLITEPRMLGPFDHVANGIIVKYKNGTSYIAKGNLEGTELGLEHVKAIFQHTTHRTSFVFQTAEDPDLAGMMKFYRRYECPGNEGSELAGPIELAVHCGDQTNIRRACDGAAVVGFAGRDLLYYFEHLMTQDRPGCQLCTLLSFATTMIHEIRHAFFAFVHNAGSSRVGRVPEPHGHIKSGCSVKYTWKLWVGSLVVKT</sequence>
<dbReference type="OrthoDB" id="10254945at2759"/>
<organism evidence="1 2">
    <name type="scientific">Ophiobolus disseminans</name>
    <dbReference type="NCBI Taxonomy" id="1469910"/>
    <lineage>
        <taxon>Eukaryota</taxon>
        <taxon>Fungi</taxon>
        <taxon>Dikarya</taxon>
        <taxon>Ascomycota</taxon>
        <taxon>Pezizomycotina</taxon>
        <taxon>Dothideomycetes</taxon>
        <taxon>Pleosporomycetidae</taxon>
        <taxon>Pleosporales</taxon>
        <taxon>Pleosporineae</taxon>
        <taxon>Phaeosphaeriaceae</taxon>
        <taxon>Ophiobolus</taxon>
    </lineage>
</organism>
<accession>A0A6A6ZEW5</accession>
<dbReference type="Proteomes" id="UP000799424">
    <property type="component" value="Unassembled WGS sequence"/>
</dbReference>
<reference evidence="1" key="1">
    <citation type="journal article" date="2020" name="Stud. Mycol.">
        <title>101 Dothideomycetes genomes: a test case for predicting lifestyles and emergence of pathogens.</title>
        <authorList>
            <person name="Haridas S."/>
            <person name="Albert R."/>
            <person name="Binder M."/>
            <person name="Bloem J."/>
            <person name="Labutti K."/>
            <person name="Salamov A."/>
            <person name="Andreopoulos B."/>
            <person name="Baker S."/>
            <person name="Barry K."/>
            <person name="Bills G."/>
            <person name="Bluhm B."/>
            <person name="Cannon C."/>
            <person name="Castanera R."/>
            <person name="Culley D."/>
            <person name="Daum C."/>
            <person name="Ezra D."/>
            <person name="Gonzalez J."/>
            <person name="Henrissat B."/>
            <person name="Kuo A."/>
            <person name="Liang C."/>
            <person name="Lipzen A."/>
            <person name="Lutzoni F."/>
            <person name="Magnuson J."/>
            <person name="Mondo S."/>
            <person name="Nolan M."/>
            <person name="Ohm R."/>
            <person name="Pangilinan J."/>
            <person name="Park H.-J."/>
            <person name="Ramirez L."/>
            <person name="Alfaro M."/>
            <person name="Sun H."/>
            <person name="Tritt A."/>
            <person name="Yoshinaga Y."/>
            <person name="Zwiers L.-H."/>
            <person name="Turgeon B."/>
            <person name="Goodwin S."/>
            <person name="Spatafora J."/>
            <person name="Crous P."/>
            <person name="Grigoriev I."/>
        </authorList>
    </citation>
    <scope>NUCLEOTIDE SEQUENCE</scope>
    <source>
        <strain evidence="1">CBS 113818</strain>
    </source>
</reference>
<gene>
    <name evidence="1" type="ORF">CC86DRAFT_413102</name>
</gene>
<dbReference type="AlphaFoldDB" id="A0A6A6ZEW5"/>
<name>A0A6A6ZEW5_9PLEO</name>
<keyword evidence="2" id="KW-1185">Reference proteome</keyword>
<proteinExistence type="predicted"/>